<dbReference type="EMBL" id="UYSG01000002">
    <property type="protein sequence ID" value="VDL11637.1"/>
    <property type="molecule type" value="Genomic_DNA"/>
</dbReference>
<reference evidence="1 2" key="2">
    <citation type="submission" date="2018-11" db="EMBL/GenBank/DDBJ databases">
        <authorList>
            <consortium name="Pathogen Informatics"/>
        </authorList>
    </citation>
    <scope>NUCLEOTIDE SEQUENCE [LARGE SCALE GENOMIC DNA]</scope>
</reference>
<dbReference type="Proteomes" id="UP000274504">
    <property type="component" value="Unassembled WGS sequence"/>
</dbReference>
<gene>
    <name evidence="1" type="ORF">HDID_LOCUS19</name>
</gene>
<evidence type="ECO:0000313" key="3">
    <source>
        <dbReference type="WBParaSite" id="HDID_0000001801-mRNA-1"/>
    </source>
</evidence>
<evidence type="ECO:0000313" key="2">
    <source>
        <dbReference type="Proteomes" id="UP000274504"/>
    </source>
</evidence>
<protein>
    <submittedName>
        <fullName evidence="3">HTH_48 domain-containing protein</fullName>
    </submittedName>
</protein>
<organism evidence="3">
    <name type="scientific">Hymenolepis diminuta</name>
    <name type="common">Rat tapeworm</name>
    <dbReference type="NCBI Taxonomy" id="6216"/>
    <lineage>
        <taxon>Eukaryota</taxon>
        <taxon>Metazoa</taxon>
        <taxon>Spiralia</taxon>
        <taxon>Lophotrochozoa</taxon>
        <taxon>Platyhelminthes</taxon>
        <taxon>Cestoda</taxon>
        <taxon>Eucestoda</taxon>
        <taxon>Cyclophyllidea</taxon>
        <taxon>Hymenolepididae</taxon>
        <taxon>Hymenolepis</taxon>
    </lineage>
</organism>
<accession>A0A0R3S7K3</accession>
<evidence type="ECO:0000313" key="1">
    <source>
        <dbReference type="EMBL" id="VDL11637.1"/>
    </source>
</evidence>
<name>A0A0R3S7K3_HYMDI</name>
<dbReference type="AlphaFoldDB" id="A0A0R3S7K3"/>
<reference evidence="3" key="1">
    <citation type="submission" date="2017-02" db="UniProtKB">
        <authorList>
            <consortium name="WormBaseParasite"/>
        </authorList>
    </citation>
    <scope>IDENTIFICATION</scope>
</reference>
<proteinExistence type="predicted"/>
<dbReference type="WBParaSite" id="HDID_0000001801-mRNA-1">
    <property type="protein sequence ID" value="HDID_0000001801-mRNA-1"/>
    <property type="gene ID" value="HDID_0000001801"/>
</dbReference>
<sequence>MYVDVVTEVTGSTAKALKDTYGNGVVNEKAYRRWFSPLKKDDFSLKDERRIEGRMLKQTQVLAIASCYW</sequence>